<dbReference type="PANTHER" id="PTHR20836">
    <property type="entry name" value="DIHYDRODIPICOLINATE REDUCTASE"/>
    <property type="match status" value="1"/>
</dbReference>
<comment type="pathway">
    <text evidence="9">Amino-acid biosynthesis; L-lysine biosynthesis via DAP pathway; (S)-tetrahydrodipicolinate from L-aspartate: step 4/4.</text>
</comment>
<dbReference type="Gene3D" id="3.40.50.720">
    <property type="entry name" value="NAD(P)-binding Rossmann-like Domain"/>
    <property type="match status" value="1"/>
</dbReference>
<evidence type="ECO:0000256" key="2">
    <source>
        <dbReference type="ARBA" id="ARBA00022490"/>
    </source>
</evidence>
<dbReference type="GO" id="GO:0009089">
    <property type="term" value="P:lysine biosynthetic process via diaminopimelate"/>
    <property type="evidence" value="ECO:0007669"/>
    <property type="project" value="UniProtKB-UniRule"/>
</dbReference>
<dbReference type="PROSITE" id="PS01298">
    <property type="entry name" value="DAPB"/>
    <property type="match status" value="1"/>
</dbReference>
<dbReference type="SUPFAM" id="SSF51735">
    <property type="entry name" value="NAD(P)-binding Rossmann-fold domains"/>
    <property type="match status" value="1"/>
</dbReference>
<evidence type="ECO:0000259" key="12">
    <source>
        <dbReference type="Pfam" id="PF05173"/>
    </source>
</evidence>
<dbReference type="AlphaFoldDB" id="A0A347WKP8"/>
<dbReference type="Pfam" id="PF05173">
    <property type="entry name" value="DapB_C"/>
    <property type="match status" value="1"/>
</dbReference>
<evidence type="ECO:0000256" key="7">
    <source>
        <dbReference type="ARBA" id="ARBA00023027"/>
    </source>
</evidence>
<dbReference type="InterPro" id="IPR023940">
    <property type="entry name" value="DHDPR_bac"/>
</dbReference>
<evidence type="ECO:0000256" key="3">
    <source>
        <dbReference type="ARBA" id="ARBA00022605"/>
    </source>
</evidence>
<dbReference type="InterPro" id="IPR022663">
    <property type="entry name" value="DapB_C"/>
</dbReference>
<evidence type="ECO:0000259" key="11">
    <source>
        <dbReference type="Pfam" id="PF01113"/>
    </source>
</evidence>
<feature type="active site" description="Proton donor/acceptor" evidence="9">
    <location>
        <position position="144"/>
    </location>
</feature>
<comment type="caution">
    <text evidence="9">Lacks conserved residue(s) required for the propagation of feature annotation.</text>
</comment>
<evidence type="ECO:0000313" key="14">
    <source>
        <dbReference type="Proteomes" id="UP000263232"/>
    </source>
</evidence>
<comment type="function">
    <text evidence="9">Catalyzes the conversion of 4-hydroxy-tetrahydrodipicolinate (HTPA) to tetrahydrodipicolinate.</text>
</comment>
<gene>
    <name evidence="9" type="primary">dapB</name>
    <name evidence="13" type="ORF">CL176_06390</name>
</gene>
<feature type="binding site" evidence="9">
    <location>
        <position position="145"/>
    </location>
    <ligand>
        <name>(S)-2,3,4,5-tetrahydrodipicolinate</name>
        <dbReference type="ChEBI" id="CHEBI:16845"/>
    </ligand>
</feature>
<keyword evidence="5 9" id="KW-0220">Diaminopimelate biosynthesis</keyword>
<keyword evidence="4 9" id="KW-0521">NADP</keyword>
<dbReference type="EMBL" id="CP023434">
    <property type="protein sequence ID" value="AXY25655.1"/>
    <property type="molecule type" value="Genomic_DNA"/>
</dbReference>
<feature type="binding site" evidence="9">
    <location>
        <begin position="7"/>
        <end position="12"/>
    </location>
    <ligand>
        <name>NAD(+)</name>
        <dbReference type="ChEBI" id="CHEBI:57540"/>
    </ligand>
</feature>
<keyword evidence="14" id="KW-1185">Reference proteome</keyword>
<feature type="binding site" evidence="9">
    <location>
        <begin position="86"/>
        <end position="88"/>
    </location>
    <ligand>
        <name>NAD(+)</name>
        <dbReference type="ChEBI" id="CHEBI:57540"/>
    </ligand>
</feature>
<dbReference type="Gene3D" id="3.30.360.10">
    <property type="entry name" value="Dihydrodipicolinate Reductase, domain 2"/>
    <property type="match status" value="1"/>
</dbReference>
<dbReference type="NCBIfam" id="TIGR00036">
    <property type="entry name" value="dapB"/>
    <property type="match status" value="1"/>
</dbReference>
<dbReference type="RefSeq" id="WP_118990558.1">
    <property type="nucleotide sequence ID" value="NZ_CP023434.1"/>
</dbReference>
<dbReference type="GO" id="GO:0051287">
    <property type="term" value="F:NAD binding"/>
    <property type="evidence" value="ECO:0007669"/>
    <property type="project" value="UniProtKB-UniRule"/>
</dbReference>
<keyword evidence="6 9" id="KW-0560">Oxidoreductase</keyword>
<comment type="subunit">
    <text evidence="9">Homotetramer.</text>
</comment>
<dbReference type="KEGG" id="abae:CL176_06390"/>
<reference evidence="13 14" key="1">
    <citation type="submission" date="2017-09" db="EMBL/GenBank/DDBJ databases">
        <title>Complete genome sequence of Oxytococcus suis strain ZY16052.</title>
        <authorList>
            <person name="Li F."/>
        </authorList>
    </citation>
    <scope>NUCLEOTIDE SEQUENCE [LARGE SCALE GENOMIC DNA]</scope>
    <source>
        <strain evidence="13 14">ZY16052</strain>
    </source>
</reference>
<dbReference type="GO" id="GO:0005829">
    <property type="term" value="C:cytosol"/>
    <property type="evidence" value="ECO:0007669"/>
    <property type="project" value="TreeGrafter"/>
</dbReference>
<evidence type="ECO:0000256" key="8">
    <source>
        <dbReference type="ARBA" id="ARBA00023154"/>
    </source>
</evidence>
<dbReference type="OrthoDB" id="9790352at2"/>
<dbReference type="PANTHER" id="PTHR20836:SF7">
    <property type="entry name" value="4-HYDROXY-TETRAHYDRODIPICOLINATE REDUCTASE"/>
    <property type="match status" value="1"/>
</dbReference>
<feature type="binding site" evidence="9">
    <location>
        <begin position="154"/>
        <end position="155"/>
    </location>
    <ligand>
        <name>(S)-2,3,4,5-tetrahydrodipicolinate</name>
        <dbReference type="ChEBI" id="CHEBI:16845"/>
    </ligand>
</feature>
<proteinExistence type="inferred from homology"/>
<feature type="domain" description="Dihydrodipicolinate reductase N-terminal" evidence="11">
    <location>
        <begin position="1"/>
        <end position="112"/>
    </location>
</feature>
<evidence type="ECO:0000256" key="10">
    <source>
        <dbReference type="NCBIfam" id="TIGR00036"/>
    </source>
</evidence>
<evidence type="ECO:0000256" key="1">
    <source>
        <dbReference type="ARBA" id="ARBA00006642"/>
    </source>
</evidence>
<sequence>MRIILIGVSGAMGQEVVRFVADSEHEIVAGLQDGASDAYAFPIFTDFAAMKAAEIAADVIIDFSTSALTESLMDYATATGTPVMLATTGQNEAQEAAIEAAGKQIAIVDTHNTSIGVNVMQAAVASLTKTLYPLGYDIEIIEKHHRYKRDAPSGTAKMLLHAAEAAIDEETTPIYGREGVGEPRQHHEIGVHAIRGGDIVGEHTVIFASNQETLELTHRAGSKTLFVRGAIQGAAFLAEGQEPGLYDMMDVLELDV</sequence>
<evidence type="ECO:0000256" key="4">
    <source>
        <dbReference type="ARBA" id="ARBA00022857"/>
    </source>
</evidence>
<comment type="caution">
    <text evidence="9">Was originally thought to be a dihydrodipicolinate reductase (DHDPR), catalyzing the conversion of dihydrodipicolinate to tetrahydrodipicolinate. However, it was shown in E.coli that the substrate of the enzymatic reaction is not dihydrodipicolinate (DHDP) but in fact (2S,4S)-4-hydroxy-2,3,4,5-tetrahydrodipicolinic acid (HTPA), the product released by the DapA-catalyzed reaction.</text>
</comment>
<evidence type="ECO:0000256" key="9">
    <source>
        <dbReference type="HAMAP-Rule" id="MF_00102"/>
    </source>
</evidence>
<dbReference type="EC" id="1.17.1.8" evidence="9 10"/>
<dbReference type="InterPro" id="IPR036291">
    <property type="entry name" value="NAD(P)-bd_dom_sf"/>
</dbReference>
<feature type="domain" description="Dihydrodipicolinate reductase C-terminal" evidence="12">
    <location>
        <begin position="116"/>
        <end position="252"/>
    </location>
</feature>
<dbReference type="PIRSF" id="PIRSF000161">
    <property type="entry name" value="DHPR"/>
    <property type="match status" value="1"/>
</dbReference>
<feature type="binding site" evidence="9">
    <location>
        <begin position="110"/>
        <end position="113"/>
    </location>
    <ligand>
        <name>NAD(+)</name>
        <dbReference type="ChEBI" id="CHEBI:57540"/>
    </ligand>
</feature>
<keyword evidence="3 9" id="KW-0028">Amino-acid biosynthesis</keyword>
<dbReference type="SUPFAM" id="SSF55347">
    <property type="entry name" value="Glyceraldehyde-3-phosphate dehydrogenase-like, C-terminal domain"/>
    <property type="match status" value="1"/>
</dbReference>
<comment type="similarity">
    <text evidence="1 9">Belongs to the DapB family.</text>
</comment>
<comment type="subcellular location">
    <subcellularLocation>
        <location evidence="9">Cytoplasm</location>
    </subcellularLocation>
</comment>
<comment type="catalytic activity">
    <reaction evidence="9">
        <text>(S)-2,3,4,5-tetrahydrodipicolinate + NADP(+) + H2O = (2S,4S)-4-hydroxy-2,3,4,5-tetrahydrodipicolinate + NADPH + H(+)</text>
        <dbReference type="Rhea" id="RHEA:35331"/>
        <dbReference type="ChEBI" id="CHEBI:15377"/>
        <dbReference type="ChEBI" id="CHEBI:15378"/>
        <dbReference type="ChEBI" id="CHEBI:16845"/>
        <dbReference type="ChEBI" id="CHEBI:57783"/>
        <dbReference type="ChEBI" id="CHEBI:58349"/>
        <dbReference type="ChEBI" id="CHEBI:67139"/>
        <dbReference type="EC" id="1.17.1.8"/>
    </reaction>
</comment>
<name>A0A347WKP8_9LACT</name>
<dbReference type="GO" id="GO:0019877">
    <property type="term" value="P:diaminopimelate biosynthetic process"/>
    <property type="evidence" value="ECO:0007669"/>
    <property type="project" value="UniProtKB-UniRule"/>
</dbReference>
<comment type="catalytic activity">
    <reaction evidence="9">
        <text>(S)-2,3,4,5-tetrahydrodipicolinate + NAD(+) + H2O = (2S,4S)-4-hydroxy-2,3,4,5-tetrahydrodipicolinate + NADH + H(+)</text>
        <dbReference type="Rhea" id="RHEA:35323"/>
        <dbReference type="ChEBI" id="CHEBI:15377"/>
        <dbReference type="ChEBI" id="CHEBI:15378"/>
        <dbReference type="ChEBI" id="CHEBI:16845"/>
        <dbReference type="ChEBI" id="CHEBI:57540"/>
        <dbReference type="ChEBI" id="CHEBI:57945"/>
        <dbReference type="ChEBI" id="CHEBI:67139"/>
        <dbReference type="EC" id="1.17.1.8"/>
    </reaction>
</comment>
<keyword evidence="2 9" id="KW-0963">Cytoplasm</keyword>
<dbReference type="GO" id="GO:0016726">
    <property type="term" value="F:oxidoreductase activity, acting on CH or CH2 groups, NAD or NADP as acceptor"/>
    <property type="evidence" value="ECO:0007669"/>
    <property type="project" value="UniProtKB-UniRule"/>
</dbReference>
<dbReference type="GO" id="GO:0050661">
    <property type="term" value="F:NADP binding"/>
    <property type="evidence" value="ECO:0007669"/>
    <property type="project" value="UniProtKB-UniRule"/>
</dbReference>
<feature type="active site" description="Proton donor" evidence="9">
    <location>
        <position position="148"/>
    </location>
</feature>
<dbReference type="HAMAP" id="MF_00102">
    <property type="entry name" value="DapB"/>
    <property type="match status" value="1"/>
</dbReference>
<dbReference type="UniPathway" id="UPA00034">
    <property type="reaction ID" value="UER00018"/>
</dbReference>
<keyword evidence="7 9" id="KW-0520">NAD</keyword>
<evidence type="ECO:0000256" key="6">
    <source>
        <dbReference type="ARBA" id="ARBA00023002"/>
    </source>
</evidence>
<dbReference type="InterPro" id="IPR000846">
    <property type="entry name" value="DapB_N"/>
</dbReference>
<evidence type="ECO:0000313" key="13">
    <source>
        <dbReference type="EMBL" id="AXY25655.1"/>
    </source>
</evidence>
<keyword evidence="8 9" id="KW-0457">Lysine biosynthesis</keyword>
<organism evidence="13 14">
    <name type="scientific">Suicoccus acidiformans</name>
    <dbReference type="NCBI Taxonomy" id="2036206"/>
    <lineage>
        <taxon>Bacteria</taxon>
        <taxon>Bacillati</taxon>
        <taxon>Bacillota</taxon>
        <taxon>Bacilli</taxon>
        <taxon>Lactobacillales</taxon>
        <taxon>Aerococcaceae</taxon>
        <taxon>Suicoccus</taxon>
    </lineage>
</organism>
<dbReference type="GO" id="GO:0008839">
    <property type="term" value="F:4-hydroxy-tetrahydrodipicolinate reductase"/>
    <property type="evidence" value="ECO:0007669"/>
    <property type="project" value="UniProtKB-UniRule"/>
</dbReference>
<dbReference type="Pfam" id="PF01113">
    <property type="entry name" value="DapB_N"/>
    <property type="match status" value="1"/>
</dbReference>
<evidence type="ECO:0000256" key="5">
    <source>
        <dbReference type="ARBA" id="ARBA00022915"/>
    </source>
</evidence>
<dbReference type="Proteomes" id="UP000263232">
    <property type="component" value="Chromosome"/>
</dbReference>
<accession>A0A347WKP8</accession>
<dbReference type="InterPro" id="IPR022664">
    <property type="entry name" value="DapB_N_CS"/>
</dbReference>
<protein>
    <recommendedName>
        <fullName evidence="9 10">4-hydroxy-tetrahydrodipicolinate reductase</fullName>
        <shortName evidence="9">HTPA reductase</shortName>
        <ecNumber evidence="9 10">1.17.1.8</ecNumber>
    </recommendedName>
</protein>